<name>A0ABU6TY32_9FABA</name>
<feature type="compositionally biased region" description="Pro residues" evidence="1">
    <location>
        <begin position="282"/>
        <end position="293"/>
    </location>
</feature>
<feature type="domain" description="Putative plant transposon protein" evidence="2">
    <location>
        <begin position="70"/>
        <end position="250"/>
    </location>
</feature>
<dbReference type="InterPro" id="IPR046796">
    <property type="entry name" value="Transposase_32_dom"/>
</dbReference>
<dbReference type="Pfam" id="PF20167">
    <property type="entry name" value="Transposase_32"/>
    <property type="match status" value="1"/>
</dbReference>
<feature type="compositionally biased region" description="Polar residues" evidence="1">
    <location>
        <begin position="346"/>
        <end position="362"/>
    </location>
</feature>
<proteinExistence type="predicted"/>
<feature type="compositionally biased region" description="Low complexity" evidence="1">
    <location>
        <begin position="294"/>
        <end position="303"/>
    </location>
</feature>
<feature type="region of interest" description="Disordered" evidence="1">
    <location>
        <begin position="277"/>
        <end position="314"/>
    </location>
</feature>
<evidence type="ECO:0000313" key="3">
    <source>
        <dbReference type="EMBL" id="MED6153434.1"/>
    </source>
</evidence>
<gene>
    <name evidence="3" type="ORF">PIB30_101997</name>
</gene>
<feature type="region of interest" description="Disordered" evidence="1">
    <location>
        <begin position="346"/>
        <end position="383"/>
    </location>
</feature>
<evidence type="ECO:0000259" key="2">
    <source>
        <dbReference type="Pfam" id="PF20167"/>
    </source>
</evidence>
<organism evidence="3 4">
    <name type="scientific">Stylosanthes scabra</name>
    <dbReference type="NCBI Taxonomy" id="79078"/>
    <lineage>
        <taxon>Eukaryota</taxon>
        <taxon>Viridiplantae</taxon>
        <taxon>Streptophyta</taxon>
        <taxon>Embryophyta</taxon>
        <taxon>Tracheophyta</taxon>
        <taxon>Spermatophyta</taxon>
        <taxon>Magnoliopsida</taxon>
        <taxon>eudicotyledons</taxon>
        <taxon>Gunneridae</taxon>
        <taxon>Pentapetalae</taxon>
        <taxon>rosids</taxon>
        <taxon>fabids</taxon>
        <taxon>Fabales</taxon>
        <taxon>Fabaceae</taxon>
        <taxon>Papilionoideae</taxon>
        <taxon>50 kb inversion clade</taxon>
        <taxon>dalbergioids sensu lato</taxon>
        <taxon>Dalbergieae</taxon>
        <taxon>Pterocarpus clade</taxon>
        <taxon>Stylosanthes</taxon>
    </lineage>
</organism>
<sequence>MASKGKGVARQPSSRTRGTSSRCQTSQEAERFETPIHAERGQMLSERKVMHERTINFRGKQDTVREQIFARGWQFMYDPVVPINVSLVREFYANRDQKNQREVYIRGRKIPCYLRDIERVLHIPKLEESEHKALGEKYDSNDLDLDEVMQVIGRDGATWSDIPGKISKKILNKDAWMWMKLAVSNILPTRHETTLGVNHILLIYVLMKGLTISLPRIMVTAMNEDPTKSKKQLLPFPMFITKWAGRAGVPTYPGDEISNVSKAQQFFPYGLWKEESEAADDPIPPPMPSPVRPPVTRTNTPAPSNRSSPQPSRKELMRALRRNEHIMCRHEQLLLMLHPGTDISQLEQISSPEVSEHQQQTAGDPKDEDSSDEDGANEDSSEE</sequence>
<protein>
    <recommendedName>
        <fullName evidence="2">Putative plant transposon protein domain-containing protein</fullName>
    </recommendedName>
</protein>
<evidence type="ECO:0000256" key="1">
    <source>
        <dbReference type="SAM" id="MobiDB-lite"/>
    </source>
</evidence>
<comment type="caution">
    <text evidence="3">The sequence shown here is derived from an EMBL/GenBank/DDBJ whole genome shotgun (WGS) entry which is preliminary data.</text>
</comment>
<evidence type="ECO:0000313" key="4">
    <source>
        <dbReference type="Proteomes" id="UP001341840"/>
    </source>
</evidence>
<feature type="compositionally biased region" description="Acidic residues" evidence="1">
    <location>
        <begin position="366"/>
        <end position="383"/>
    </location>
</feature>
<feature type="compositionally biased region" description="Basic and acidic residues" evidence="1">
    <location>
        <begin position="28"/>
        <end position="43"/>
    </location>
</feature>
<reference evidence="3 4" key="1">
    <citation type="journal article" date="2023" name="Plants (Basel)">
        <title>Bridging the Gap: Combining Genomics and Transcriptomics Approaches to Understand Stylosanthes scabra, an Orphan Legume from the Brazilian Caatinga.</title>
        <authorList>
            <person name="Ferreira-Neto J.R.C."/>
            <person name="da Silva M.D."/>
            <person name="Binneck E."/>
            <person name="de Melo N.F."/>
            <person name="da Silva R.H."/>
            <person name="de Melo A.L.T.M."/>
            <person name="Pandolfi V."/>
            <person name="Bustamante F.O."/>
            <person name="Brasileiro-Vidal A.C."/>
            <person name="Benko-Iseppon A.M."/>
        </authorList>
    </citation>
    <scope>NUCLEOTIDE SEQUENCE [LARGE SCALE GENOMIC DNA]</scope>
    <source>
        <tissue evidence="3">Leaves</tissue>
    </source>
</reference>
<feature type="region of interest" description="Disordered" evidence="1">
    <location>
        <begin position="1"/>
        <end position="43"/>
    </location>
</feature>
<keyword evidence="4" id="KW-1185">Reference proteome</keyword>
<accession>A0ABU6TY32</accession>
<dbReference type="Proteomes" id="UP001341840">
    <property type="component" value="Unassembled WGS sequence"/>
</dbReference>
<dbReference type="EMBL" id="JASCZI010093692">
    <property type="protein sequence ID" value="MED6153434.1"/>
    <property type="molecule type" value="Genomic_DNA"/>
</dbReference>
<feature type="compositionally biased region" description="Polar residues" evidence="1">
    <location>
        <begin position="11"/>
        <end position="27"/>
    </location>
</feature>